<evidence type="ECO:0000256" key="8">
    <source>
        <dbReference type="SAM" id="Coils"/>
    </source>
</evidence>
<sequence length="448" mass="49666">MKRFLIVITACSIAVSSYGQNTLSLADCKEMALQSNVAMRNSQLELEAMQEVKKNASTNYFPKVNASLFGMKAISPIVEMDVPGGNLPVYDGNPANLATATEFAYFPGLNMGLMEEAQLASINLVQPVYTGGRIANGNKLAKLGVDVKEKQFALTEDQVLLQTEQQYWLIVSLQEKEKTIAKYEELLSSVEKQVNDAYNSGLILKNDLLKVQLKQSELQANKSQLTNGKKLATMQFCQTIGIDYDSMLVLSEDLQEVNLPQAYFTQSKEAVSGRIEYELLQKSVEAEQLQTKMAKGELMPQVAVGASGFYLNGVIPGADGRNNGLLYATISIPISDWWGGTHKVKEHEAKVRIAQNTFDDTQKLLVLQIEKGWTDVTQAHEQVQLMQTTARQAEENLRVTRDSYNNGLITVSDLLEAQAIVVETDDKLIEAKTKYRLAIATYLQLTGR</sequence>
<evidence type="ECO:0000256" key="1">
    <source>
        <dbReference type="ARBA" id="ARBA00004442"/>
    </source>
</evidence>
<feature type="coiled-coil region" evidence="8">
    <location>
        <begin position="173"/>
        <end position="200"/>
    </location>
</feature>
<evidence type="ECO:0000256" key="4">
    <source>
        <dbReference type="ARBA" id="ARBA00022452"/>
    </source>
</evidence>
<dbReference type="PANTHER" id="PTHR30026:SF20">
    <property type="entry name" value="OUTER MEMBRANE PROTEIN TOLC"/>
    <property type="match status" value="1"/>
</dbReference>
<evidence type="ECO:0000256" key="7">
    <source>
        <dbReference type="ARBA" id="ARBA00023237"/>
    </source>
</evidence>
<evidence type="ECO:0000256" key="6">
    <source>
        <dbReference type="ARBA" id="ARBA00023136"/>
    </source>
</evidence>
<evidence type="ECO:0000256" key="3">
    <source>
        <dbReference type="ARBA" id="ARBA00022448"/>
    </source>
</evidence>
<name>A0ABQ1N6Z5_9BACT</name>
<accession>A0ABQ1N6Z5</accession>
<evidence type="ECO:0000256" key="2">
    <source>
        <dbReference type="ARBA" id="ARBA00007613"/>
    </source>
</evidence>
<evidence type="ECO:0000313" key="9">
    <source>
        <dbReference type="EMBL" id="GGC56126.1"/>
    </source>
</evidence>
<comment type="subcellular location">
    <subcellularLocation>
        <location evidence="1">Cell outer membrane</location>
    </subcellularLocation>
</comment>
<dbReference type="RefSeq" id="WP_188467835.1">
    <property type="nucleotide sequence ID" value="NZ_BAABHU010000026.1"/>
</dbReference>
<organism evidence="9 10">
    <name type="scientific">Marivirga lumbricoides</name>
    <dbReference type="NCBI Taxonomy" id="1046115"/>
    <lineage>
        <taxon>Bacteria</taxon>
        <taxon>Pseudomonadati</taxon>
        <taxon>Bacteroidota</taxon>
        <taxon>Cytophagia</taxon>
        <taxon>Cytophagales</taxon>
        <taxon>Marivirgaceae</taxon>
        <taxon>Marivirga</taxon>
    </lineage>
</organism>
<dbReference type="InterPro" id="IPR051906">
    <property type="entry name" value="TolC-like"/>
</dbReference>
<dbReference type="Pfam" id="PF02321">
    <property type="entry name" value="OEP"/>
    <property type="match status" value="1"/>
</dbReference>
<reference evidence="10" key="1">
    <citation type="journal article" date="2019" name="Int. J. Syst. Evol. Microbiol.">
        <title>The Global Catalogue of Microorganisms (GCM) 10K type strain sequencing project: providing services to taxonomists for standard genome sequencing and annotation.</title>
        <authorList>
            <consortium name="The Broad Institute Genomics Platform"/>
            <consortium name="The Broad Institute Genome Sequencing Center for Infectious Disease"/>
            <person name="Wu L."/>
            <person name="Ma J."/>
        </authorList>
    </citation>
    <scope>NUCLEOTIDE SEQUENCE [LARGE SCALE GENOMIC DNA]</scope>
    <source>
        <strain evidence="10">CGMCC 1.10832</strain>
    </source>
</reference>
<evidence type="ECO:0000313" key="10">
    <source>
        <dbReference type="Proteomes" id="UP000636010"/>
    </source>
</evidence>
<keyword evidence="10" id="KW-1185">Reference proteome</keyword>
<dbReference type="Gene3D" id="1.20.1600.10">
    <property type="entry name" value="Outer membrane efflux proteins (OEP)"/>
    <property type="match status" value="1"/>
</dbReference>
<keyword evidence="7" id="KW-0998">Cell outer membrane</keyword>
<protein>
    <submittedName>
        <fullName evidence="9">Membrane protein</fullName>
    </submittedName>
</protein>
<proteinExistence type="inferred from homology"/>
<keyword evidence="8" id="KW-0175">Coiled coil</keyword>
<keyword evidence="4" id="KW-1134">Transmembrane beta strand</keyword>
<dbReference type="PANTHER" id="PTHR30026">
    <property type="entry name" value="OUTER MEMBRANE PROTEIN TOLC"/>
    <property type="match status" value="1"/>
</dbReference>
<gene>
    <name evidence="9" type="ORF">GCM10011506_47290</name>
</gene>
<dbReference type="Proteomes" id="UP000636010">
    <property type="component" value="Unassembled WGS sequence"/>
</dbReference>
<keyword evidence="5" id="KW-0812">Transmembrane</keyword>
<comment type="similarity">
    <text evidence="2">Belongs to the outer membrane factor (OMF) (TC 1.B.17) family.</text>
</comment>
<dbReference type="SUPFAM" id="SSF56954">
    <property type="entry name" value="Outer membrane efflux proteins (OEP)"/>
    <property type="match status" value="1"/>
</dbReference>
<dbReference type="EMBL" id="BMEC01000026">
    <property type="protein sequence ID" value="GGC56126.1"/>
    <property type="molecule type" value="Genomic_DNA"/>
</dbReference>
<keyword evidence="6" id="KW-0472">Membrane</keyword>
<comment type="caution">
    <text evidence="9">The sequence shown here is derived from an EMBL/GenBank/DDBJ whole genome shotgun (WGS) entry which is preliminary data.</text>
</comment>
<keyword evidence="3" id="KW-0813">Transport</keyword>
<evidence type="ECO:0000256" key="5">
    <source>
        <dbReference type="ARBA" id="ARBA00022692"/>
    </source>
</evidence>
<dbReference type="InterPro" id="IPR003423">
    <property type="entry name" value="OMP_efflux"/>
</dbReference>